<dbReference type="GO" id="GO:0030798">
    <property type="term" value="F:trans-aconitate 2-methyltransferase activity"/>
    <property type="evidence" value="ECO:0007669"/>
    <property type="project" value="UniProtKB-EC"/>
</dbReference>
<keyword evidence="2" id="KW-0489">Methyltransferase</keyword>
<dbReference type="EMBL" id="CP036287">
    <property type="protein sequence ID" value="QDU69745.1"/>
    <property type="molecule type" value="Genomic_DNA"/>
</dbReference>
<dbReference type="Proteomes" id="UP000316921">
    <property type="component" value="Chromosome"/>
</dbReference>
<dbReference type="SUPFAM" id="SSF53335">
    <property type="entry name" value="S-adenosyl-L-methionine-dependent methyltransferases"/>
    <property type="match status" value="1"/>
</dbReference>
<protein>
    <submittedName>
        <fullName evidence="2">Trans-aconitate 2-methyltransferase</fullName>
        <ecNumber evidence="2">2.1.1.144</ecNumber>
    </submittedName>
</protein>
<keyword evidence="2" id="KW-0808">Transferase</keyword>
<organism evidence="2 3">
    <name type="scientific">Engelhardtia mirabilis</name>
    <dbReference type="NCBI Taxonomy" id="2528011"/>
    <lineage>
        <taxon>Bacteria</taxon>
        <taxon>Pseudomonadati</taxon>
        <taxon>Planctomycetota</taxon>
        <taxon>Planctomycetia</taxon>
        <taxon>Planctomycetia incertae sedis</taxon>
        <taxon>Engelhardtia</taxon>
    </lineage>
</organism>
<dbReference type="Pfam" id="PF08241">
    <property type="entry name" value="Methyltransf_11"/>
    <property type="match status" value="1"/>
</dbReference>
<dbReference type="InterPro" id="IPR013216">
    <property type="entry name" value="Methyltransf_11"/>
</dbReference>
<reference evidence="2 3" key="1">
    <citation type="submission" date="2019-02" db="EMBL/GenBank/DDBJ databases">
        <title>Deep-cultivation of Planctomycetes and their phenomic and genomic characterization uncovers novel biology.</title>
        <authorList>
            <person name="Wiegand S."/>
            <person name="Jogler M."/>
            <person name="Boedeker C."/>
            <person name="Pinto D."/>
            <person name="Vollmers J."/>
            <person name="Rivas-Marin E."/>
            <person name="Kohn T."/>
            <person name="Peeters S.H."/>
            <person name="Heuer A."/>
            <person name="Rast P."/>
            <person name="Oberbeckmann S."/>
            <person name="Bunk B."/>
            <person name="Jeske O."/>
            <person name="Meyerdierks A."/>
            <person name="Storesund J.E."/>
            <person name="Kallscheuer N."/>
            <person name="Luecker S."/>
            <person name="Lage O.M."/>
            <person name="Pohl T."/>
            <person name="Merkel B.J."/>
            <person name="Hornburger P."/>
            <person name="Mueller R.-W."/>
            <person name="Bruemmer F."/>
            <person name="Labrenz M."/>
            <person name="Spormann A.M."/>
            <person name="Op den Camp H."/>
            <person name="Overmann J."/>
            <person name="Amann R."/>
            <person name="Jetten M.S.M."/>
            <person name="Mascher T."/>
            <person name="Medema M.H."/>
            <person name="Devos D.P."/>
            <person name="Kaster A.-K."/>
            <person name="Ovreas L."/>
            <person name="Rohde M."/>
            <person name="Galperin M.Y."/>
            <person name="Jogler C."/>
        </authorList>
    </citation>
    <scope>NUCLEOTIDE SEQUENCE [LARGE SCALE GENOMIC DNA]</scope>
    <source>
        <strain evidence="2 3">Pla133</strain>
    </source>
</reference>
<dbReference type="KEGG" id="pbap:Pla133_48670"/>
<dbReference type="Gene3D" id="3.40.50.150">
    <property type="entry name" value="Vaccinia Virus protein VP39"/>
    <property type="match status" value="1"/>
</dbReference>
<dbReference type="PANTHER" id="PTHR43591">
    <property type="entry name" value="METHYLTRANSFERASE"/>
    <property type="match status" value="1"/>
</dbReference>
<dbReference type="CDD" id="cd02440">
    <property type="entry name" value="AdoMet_MTases"/>
    <property type="match status" value="1"/>
</dbReference>
<dbReference type="PANTHER" id="PTHR43591:SF110">
    <property type="entry name" value="RHODANESE DOMAIN-CONTAINING PROTEIN"/>
    <property type="match status" value="1"/>
</dbReference>
<dbReference type="RefSeq" id="WP_145069928.1">
    <property type="nucleotide sequence ID" value="NZ_CP036287.1"/>
</dbReference>
<dbReference type="GO" id="GO:0032259">
    <property type="term" value="P:methylation"/>
    <property type="evidence" value="ECO:0007669"/>
    <property type="project" value="UniProtKB-KW"/>
</dbReference>
<keyword evidence="3" id="KW-1185">Reference proteome</keyword>
<name>A0A518BRZ6_9BACT</name>
<dbReference type="AlphaFoldDB" id="A0A518BRZ6"/>
<evidence type="ECO:0000313" key="2">
    <source>
        <dbReference type="EMBL" id="QDU69745.1"/>
    </source>
</evidence>
<evidence type="ECO:0000313" key="3">
    <source>
        <dbReference type="Proteomes" id="UP000316921"/>
    </source>
</evidence>
<sequence>MSSTAQAPATSEANARAQIELHKELAPRYAYRYSFEFSRLFQQDWHAEMIGHVPPGSKRILDLGCGTGFFLAELEQHHPGSVGLDISHAMLKVSDQYVPDARLVTGDAEKLPFKPGVFDVVFCKGSLHHTRDHVAFLTHCRKALRPGGVLIMSEPCNDNPIIRLARAILYRKSQHFDVGDQGFTKKGIVSLCEQAGFKVTKVKKYGILAYTFAGFPDHLGFLRFIPGNALITRGFIALDRLICATPGLSIFGFHVVVVGEPGPSAAEAEVTS</sequence>
<dbReference type="InterPro" id="IPR029063">
    <property type="entry name" value="SAM-dependent_MTases_sf"/>
</dbReference>
<dbReference type="EC" id="2.1.1.144" evidence="2"/>
<accession>A0A518BRZ6</accession>
<gene>
    <name evidence="2" type="primary">tam</name>
    <name evidence="2" type="ORF">Pla133_48670</name>
</gene>
<evidence type="ECO:0000259" key="1">
    <source>
        <dbReference type="Pfam" id="PF08241"/>
    </source>
</evidence>
<feature type="domain" description="Methyltransferase type 11" evidence="1">
    <location>
        <begin position="61"/>
        <end position="152"/>
    </location>
</feature>
<proteinExistence type="predicted"/>